<name>A0A1F5P2T0_9BACT</name>
<evidence type="ECO:0000256" key="1">
    <source>
        <dbReference type="SAM" id="Phobius"/>
    </source>
</evidence>
<feature type="transmembrane region" description="Helical" evidence="1">
    <location>
        <begin position="74"/>
        <end position="94"/>
    </location>
</feature>
<gene>
    <name evidence="2" type="ORF">A2846_02515</name>
</gene>
<feature type="transmembrane region" description="Helical" evidence="1">
    <location>
        <begin position="7"/>
        <end position="25"/>
    </location>
</feature>
<evidence type="ECO:0000313" key="3">
    <source>
        <dbReference type="Proteomes" id="UP000176339"/>
    </source>
</evidence>
<reference evidence="2 3" key="1">
    <citation type="journal article" date="2016" name="Nat. Commun.">
        <title>Thousands of microbial genomes shed light on interconnected biogeochemical processes in an aquifer system.</title>
        <authorList>
            <person name="Anantharaman K."/>
            <person name="Brown C.T."/>
            <person name="Hug L.A."/>
            <person name="Sharon I."/>
            <person name="Castelle C.J."/>
            <person name="Probst A.J."/>
            <person name="Thomas B.C."/>
            <person name="Singh A."/>
            <person name="Wilkins M.J."/>
            <person name="Karaoz U."/>
            <person name="Brodie E.L."/>
            <person name="Williams K.H."/>
            <person name="Hubbard S.S."/>
            <person name="Banfield J.F."/>
        </authorList>
    </citation>
    <scope>NUCLEOTIDE SEQUENCE [LARGE SCALE GENOMIC DNA]</scope>
</reference>
<keyword evidence="1" id="KW-0812">Transmembrane</keyword>
<accession>A0A1F5P2T0</accession>
<evidence type="ECO:0000313" key="2">
    <source>
        <dbReference type="EMBL" id="OGE84208.1"/>
    </source>
</evidence>
<organism evidence="2 3">
    <name type="scientific">Candidatus Doudnabacteria bacterium RIFCSPHIGHO2_01_FULL_49_9</name>
    <dbReference type="NCBI Taxonomy" id="1817827"/>
    <lineage>
        <taxon>Bacteria</taxon>
        <taxon>Candidatus Doudnaibacteriota</taxon>
    </lineage>
</organism>
<proteinExistence type="predicted"/>
<sequence>MNAGIRTTNWSIVTMTFGVFMFVYLESGWYKLGVALLLLSIAGALKTVEYATMDGRPIYLGRKTSFLRSVLDDPKLVISLIALVMTILSLVFMTLGFAPFGWGAVALVSLMTFSKTLFDVFTGRNKNEDICG</sequence>
<protein>
    <submittedName>
        <fullName evidence="2">Uncharacterized protein</fullName>
    </submittedName>
</protein>
<comment type="caution">
    <text evidence="2">The sequence shown here is derived from an EMBL/GenBank/DDBJ whole genome shotgun (WGS) entry which is preliminary data.</text>
</comment>
<dbReference type="Proteomes" id="UP000176339">
    <property type="component" value="Unassembled WGS sequence"/>
</dbReference>
<dbReference type="EMBL" id="MFEN01000022">
    <property type="protein sequence ID" value="OGE84208.1"/>
    <property type="molecule type" value="Genomic_DNA"/>
</dbReference>
<keyword evidence="1" id="KW-1133">Transmembrane helix</keyword>
<keyword evidence="1" id="KW-0472">Membrane</keyword>
<dbReference type="AlphaFoldDB" id="A0A1F5P2T0"/>